<evidence type="ECO:0000313" key="3">
    <source>
        <dbReference type="Proteomes" id="UP000230088"/>
    </source>
</evidence>
<feature type="transmembrane region" description="Helical" evidence="1">
    <location>
        <begin position="122"/>
        <end position="139"/>
    </location>
</feature>
<feature type="transmembrane region" description="Helical" evidence="1">
    <location>
        <begin position="80"/>
        <end position="110"/>
    </location>
</feature>
<organism evidence="2 3">
    <name type="scientific">Candidatus Nealsonbacteria bacterium CG08_land_8_20_14_0_20_38_20</name>
    <dbReference type="NCBI Taxonomy" id="1974705"/>
    <lineage>
        <taxon>Bacteria</taxon>
        <taxon>Candidatus Nealsoniibacteriota</taxon>
    </lineage>
</organism>
<sequence length="141" mass="16525">KKVFLLKTFGLEAFLFSLALILGIITAFNWQELFKFQNLQPEQISFWRFIFYFLFGTLVVLSITLLGKKFQSQKRALFKIFFILSSVFGMLYLFFPFLNIFSLIGLFLSFYIFASQKVRQPIPALPPIALFSIIGYIITRF</sequence>
<evidence type="ECO:0000313" key="2">
    <source>
        <dbReference type="EMBL" id="PIS39523.1"/>
    </source>
</evidence>
<dbReference type="EMBL" id="PEYD01000029">
    <property type="protein sequence ID" value="PIS39523.1"/>
    <property type="molecule type" value="Genomic_DNA"/>
</dbReference>
<name>A0A2H0YP32_9BACT</name>
<proteinExistence type="predicted"/>
<gene>
    <name evidence="2" type="ORF">COT33_01560</name>
</gene>
<keyword evidence="1" id="KW-0812">Transmembrane</keyword>
<dbReference type="Proteomes" id="UP000230088">
    <property type="component" value="Unassembled WGS sequence"/>
</dbReference>
<comment type="caution">
    <text evidence="2">The sequence shown here is derived from an EMBL/GenBank/DDBJ whole genome shotgun (WGS) entry which is preliminary data.</text>
</comment>
<feature type="transmembrane region" description="Helical" evidence="1">
    <location>
        <begin position="50"/>
        <end position="68"/>
    </location>
</feature>
<keyword evidence="1" id="KW-0472">Membrane</keyword>
<keyword evidence="1" id="KW-1133">Transmembrane helix</keyword>
<feature type="non-terminal residue" evidence="2">
    <location>
        <position position="1"/>
    </location>
</feature>
<reference evidence="3" key="1">
    <citation type="submission" date="2017-09" db="EMBL/GenBank/DDBJ databases">
        <title>Depth-based differentiation of microbial function through sediment-hosted aquifers and enrichment of novel symbionts in the deep terrestrial subsurface.</title>
        <authorList>
            <person name="Probst A.J."/>
            <person name="Ladd B."/>
            <person name="Jarett J.K."/>
            <person name="Geller-Mcgrath D.E."/>
            <person name="Sieber C.M.K."/>
            <person name="Emerson J.B."/>
            <person name="Anantharaman K."/>
            <person name="Thomas B.C."/>
            <person name="Malmstrom R."/>
            <person name="Stieglmeier M."/>
            <person name="Klingl A."/>
            <person name="Woyke T."/>
            <person name="Ryan C.M."/>
            <person name="Banfield J.F."/>
        </authorList>
    </citation>
    <scope>NUCLEOTIDE SEQUENCE [LARGE SCALE GENOMIC DNA]</scope>
</reference>
<protein>
    <submittedName>
        <fullName evidence="2">Uncharacterized protein</fullName>
    </submittedName>
</protein>
<dbReference type="AlphaFoldDB" id="A0A2H0YP32"/>
<evidence type="ECO:0000256" key="1">
    <source>
        <dbReference type="SAM" id="Phobius"/>
    </source>
</evidence>
<feature type="transmembrane region" description="Helical" evidence="1">
    <location>
        <begin position="9"/>
        <end position="30"/>
    </location>
</feature>
<accession>A0A2H0YP32</accession>